<gene>
    <name evidence="1" type="ORF">L3Q82_026619</name>
</gene>
<comment type="caution">
    <text evidence="1">The sequence shown here is derived from an EMBL/GenBank/DDBJ whole genome shotgun (WGS) entry which is preliminary data.</text>
</comment>
<dbReference type="EMBL" id="CM041539">
    <property type="protein sequence ID" value="KAI3367786.1"/>
    <property type="molecule type" value="Genomic_DNA"/>
</dbReference>
<dbReference type="Proteomes" id="UP000831701">
    <property type="component" value="Chromosome 9"/>
</dbReference>
<name>A0ACB8WJ73_9TELE</name>
<protein>
    <submittedName>
        <fullName evidence="1">Uncharacterized protein</fullName>
    </submittedName>
</protein>
<reference evidence="1" key="1">
    <citation type="submission" date="2022-04" db="EMBL/GenBank/DDBJ databases">
        <title>Jade perch genome.</title>
        <authorList>
            <person name="Chao B."/>
        </authorList>
    </citation>
    <scope>NUCLEOTIDE SEQUENCE</scope>
    <source>
        <strain evidence="1">CB-2022</strain>
    </source>
</reference>
<evidence type="ECO:0000313" key="1">
    <source>
        <dbReference type="EMBL" id="KAI3367786.1"/>
    </source>
</evidence>
<organism evidence="1 2">
    <name type="scientific">Scortum barcoo</name>
    <name type="common">barcoo grunter</name>
    <dbReference type="NCBI Taxonomy" id="214431"/>
    <lineage>
        <taxon>Eukaryota</taxon>
        <taxon>Metazoa</taxon>
        <taxon>Chordata</taxon>
        <taxon>Craniata</taxon>
        <taxon>Vertebrata</taxon>
        <taxon>Euteleostomi</taxon>
        <taxon>Actinopterygii</taxon>
        <taxon>Neopterygii</taxon>
        <taxon>Teleostei</taxon>
        <taxon>Neoteleostei</taxon>
        <taxon>Acanthomorphata</taxon>
        <taxon>Eupercaria</taxon>
        <taxon>Centrarchiformes</taxon>
        <taxon>Terapontoidei</taxon>
        <taxon>Terapontidae</taxon>
        <taxon>Scortum</taxon>
    </lineage>
</organism>
<sequence>MMDELVQDLVSALEQTSEQSKLGELWEEMVLSPLQQRRQIRRRRGRKRCRESSLYPHLQHRRCWIEASESSLDETIGYRQPSTIAASVANCSDSDDMTSSNRWRSVMRGPVRRRHPSWPESDSFTENNPGRPLRRRRKVKRMTADVTVRLQQKLKVSGVDRKQRHRPSRMQHLPGPKKRSGTWVGAERQTEGARLMGKERWKRKMAKEHRDATDENMSEGPGSACWQSGHLAPRLAQQAGLTCGVDAVPGSASVSSCAAAPAAAAGGDVDFKPCHQKNKATNGSSRRALCLCPLLMLDHRVPQMPADVSRGGTQLSRGLGNQSGEWAGRGRRDGPGQLGQARHLPDSPERPAPSRICFWWMCGEMMQDHLAGKTSRLGGRFSDPLVTGRPLQYGKAPYQRISDPPALSYKQGDDEQSDWFFEGDCGVGTGVAGLLPGWDSEGQLSLEDNHPSPTFLQPTRLSQRGCRYHSRLKRVPGSAACCIRKNRRRLPSKGNSVPVFVERLRHFSQDPYQRDFWLPSVGKRDLSQLNPLCPLPVCPIDMVSESSCLRCSSSICRNRQTNVTPGLLCTGDVRRRREAAAVSLTTSASNPFHKDHQREEAQGAGNTSAPETVGSGAPGSLSSTSAQPESLSFLRGGP</sequence>
<accession>A0ACB8WJ73</accession>
<proteinExistence type="predicted"/>
<evidence type="ECO:0000313" key="2">
    <source>
        <dbReference type="Proteomes" id="UP000831701"/>
    </source>
</evidence>
<keyword evidence="2" id="KW-1185">Reference proteome</keyword>